<gene>
    <name evidence="6" type="ORF">BSL78_26133</name>
</gene>
<evidence type="ECO:0000256" key="4">
    <source>
        <dbReference type="ARBA" id="ARBA00023125"/>
    </source>
</evidence>
<keyword evidence="7" id="KW-1185">Reference proteome</keyword>
<keyword evidence="2" id="KW-0547">Nucleotide-binding</keyword>
<dbReference type="SUPFAM" id="SSF52540">
    <property type="entry name" value="P-loop containing nucleoside triphosphate hydrolases"/>
    <property type="match status" value="1"/>
</dbReference>
<dbReference type="Proteomes" id="UP000230750">
    <property type="component" value="Unassembled WGS sequence"/>
</dbReference>
<keyword evidence="4" id="KW-0238">DNA-binding</keyword>
<dbReference type="Gene3D" id="3.40.50.300">
    <property type="entry name" value="P-loop containing nucleotide triphosphate hydrolases"/>
    <property type="match status" value="1"/>
</dbReference>
<evidence type="ECO:0000256" key="3">
    <source>
        <dbReference type="ARBA" id="ARBA00022840"/>
    </source>
</evidence>
<dbReference type="AlphaFoldDB" id="A0A2G8JMP4"/>
<dbReference type="InterPro" id="IPR000432">
    <property type="entry name" value="DNA_mismatch_repair_MutS_C"/>
</dbReference>
<dbReference type="InterPro" id="IPR045076">
    <property type="entry name" value="MutS"/>
</dbReference>
<dbReference type="GO" id="GO:0006298">
    <property type="term" value="P:mismatch repair"/>
    <property type="evidence" value="ECO:0007669"/>
    <property type="project" value="InterPro"/>
</dbReference>
<comment type="caution">
    <text evidence="6">The sequence shown here is derived from an EMBL/GenBank/DDBJ whole genome shotgun (WGS) entry which is preliminary data.</text>
</comment>
<dbReference type="PANTHER" id="PTHR11361:SF148">
    <property type="entry name" value="DNA MISMATCH REPAIR PROTEIN MSH6"/>
    <property type="match status" value="1"/>
</dbReference>
<dbReference type="GO" id="GO:0030983">
    <property type="term" value="F:mismatched DNA binding"/>
    <property type="evidence" value="ECO:0007669"/>
    <property type="project" value="InterPro"/>
</dbReference>
<dbReference type="STRING" id="307972.A0A2G8JMP4"/>
<keyword evidence="3" id="KW-0067">ATP-binding</keyword>
<dbReference type="GO" id="GO:0032301">
    <property type="term" value="C:MutSalpha complex"/>
    <property type="evidence" value="ECO:0007669"/>
    <property type="project" value="TreeGrafter"/>
</dbReference>
<evidence type="ECO:0000259" key="5">
    <source>
        <dbReference type="PROSITE" id="PS00486"/>
    </source>
</evidence>
<dbReference type="SMART" id="SM00534">
    <property type="entry name" value="MUTSac"/>
    <property type="match status" value="1"/>
</dbReference>
<dbReference type="GO" id="GO:0005524">
    <property type="term" value="F:ATP binding"/>
    <property type="evidence" value="ECO:0007669"/>
    <property type="project" value="UniProtKB-KW"/>
</dbReference>
<dbReference type="OrthoDB" id="10252754at2759"/>
<dbReference type="InterPro" id="IPR027417">
    <property type="entry name" value="P-loop_NTPase"/>
</dbReference>
<name>A0A2G8JMP4_STIJA</name>
<dbReference type="GO" id="GO:0140664">
    <property type="term" value="F:ATP-dependent DNA damage sensor activity"/>
    <property type="evidence" value="ECO:0007669"/>
    <property type="project" value="InterPro"/>
</dbReference>
<dbReference type="Pfam" id="PF00488">
    <property type="entry name" value="MutS_V"/>
    <property type="match status" value="1"/>
</dbReference>
<proteinExistence type="inferred from homology"/>
<feature type="domain" description="DNA mismatch repair proteins mutS family" evidence="5">
    <location>
        <begin position="65"/>
        <end position="81"/>
    </location>
</feature>
<accession>A0A2G8JMP4</accession>
<protein>
    <submittedName>
        <fullName evidence="6">Putative DNA mismatch repair protein Msh6</fullName>
    </submittedName>
</protein>
<dbReference type="PANTHER" id="PTHR11361">
    <property type="entry name" value="DNA MISMATCH REPAIR PROTEIN MUTS FAMILY MEMBER"/>
    <property type="match status" value="1"/>
</dbReference>
<evidence type="ECO:0000313" key="6">
    <source>
        <dbReference type="EMBL" id="PIK37036.1"/>
    </source>
</evidence>
<evidence type="ECO:0000313" key="7">
    <source>
        <dbReference type="Proteomes" id="UP000230750"/>
    </source>
</evidence>
<evidence type="ECO:0000256" key="2">
    <source>
        <dbReference type="ARBA" id="ARBA00022741"/>
    </source>
</evidence>
<dbReference type="EMBL" id="MRZV01001572">
    <property type="protein sequence ID" value="PIK37036.1"/>
    <property type="molecule type" value="Genomic_DNA"/>
</dbReference>
<evidence type="ECO:0000256" key="1">
    <source>
        <dbReference type="ARBA" id="ARBA00006271"/>
    </source>
</evidence>
<comment type="similarity">
    <text evidence="1">Belongs to the DNA mismatch repair MutS family.</text>
</comment>
<dbReference type="PROSITE" id="PS00486">
    <property type="entry name" value="DNA_MISMATCH_REPAIR_2"/>
    <property type="match status" value="1"/>
</dbReference>
<organism evidence="6 7">
    <name type="scientific">Stichopus japonicus</name>
    <name type="common">Sea cucumber</name>
    <dbReference type="NCBI Taxonomy" id="307972"/>
    <lineage>
        <taxon>Eukaryota</taxon>
        <taxon>Metazoa</taxon>
        <taxon>Echinodermata</taxon>
        <taxon>Eleutherozoa</taxon>
        <taxon>Echinozoa</taxon>
        <taxon>Holothuroidea</taxon>
        <taxon>Aspidochirotacea</taxon>
        <taxon>Aspidochirotida</taxon>
        <taxon>Stichopodidae</taxon>
        <taxon>Apostichopus</taxon>
    </lineage>
</organism>
<reference evidence="6 7" key="1">
    <citation type="journal article" date="2017" name="PLoS Biol.">
        <title>The sea cucumber genome provides insights into morphological evolution and visceral regeneration.</title>
        <authorList>
            <person name="Zhang X."/>
            <person name="Sun L."/>
            <person name="Yuan J."/>
            <person name="Sun Y."/>
            <person name="Gao Y."/>
            <person name="Zhang L."/>
            <person name="Li S."/>
            <person name="Dai H."/>
            <person name="Hamel J.F."/>
            <person name="Liu C."/>
            <person name="Yu Y."/>
            <person name="Liu S."/>
            <person name="Lin W."/>
            <person name="Guo K."/>
            <person name="Jin S."/>
            <person name="Xu P."/>
            <person name="Storey K.B."/>
            <person name="Huan P."/>
            <person name="Zhang T."/>
            <person name="Zhou Y."/>
            <person name="Zhang J."/>
            <person name="Lin C."/>
            <person name="Li X."/>
            <person name="Xing L."/>
            <person name="Huo D."/>
            <person name="Sun M."/>
            <person name="Wang L."/>
            <person name="Mercier A."/>
            <person name="Li F."/>
            <person name="Yang H."/>
            <person name="Xiang J."/>
        </authorList>
    </citation>
    <scope>NUCLEOTIDE SEQUENCE [LARGE SCALE GENOMIC DNA]</scope>
    <source>
        <strain evidence="6">Shaxun</strain>
        <tissue evidence="6">Muscle</tissue>
    </source>
</reference>
<sequence>MRQVGLIVITAQLGCYVPADSCKLTPVDRVFTRLGARDNIMSGESTFYVELSETSSILQHATKHSLILMDELGRGTATYDGTAIASAVVKEVSENIGCRTLFSTHYHSLVEEFSHDTNIRLGHMACMVENENDEDPSQETITFLYKFVGGACPKSYGFNAARLAEIPDEIIKLAREKAHQFEESANRLKIFRAVQKLSSLQPNQDNFLQLKKLMNTC</sequence>